<evidence type="ECO:0000256" key="1">
    <source>
        <dbReference type="SAM" id="Phobius"/>
    </source>
</evidence>
<protein>
    <submittedName>
        <fullName evidence="2">Uncharacterized protein</fullName>
    </submittedName>
</protein>
<keyword evidence="3" id="KW-1185">Reference proteome</keyword>
<dbReference type="Proteomes" id="UP000582231">
    <property type="component" value="Unassembled WGS sequence"/>
</dbReference>
<name>A0A852RBF5_9ACTN</name>
<dbReference type="AlphaFoldDB" id="A0A852RBF5"/>
<evidence type="ECO:0000313" key="2">
    <source>
        <dbReference type="EMBL" id="NYD28645.1"/>
    </source>
</evidence>
<evidence type="ECO:0000313" key="3">
    <source>
        <dbReference type="Proteomes" id="UP000582231"/>
    </source>
</evidence>
<sequence>MADWNSLREVGEDVSPPAFESLVRTARSRDRRNRIAGVAAALAVVGAGVGIGLHTRDEAGPPEPVHDPTPVVVLPDGVRALPTSAVGEEPPALDEGRYRFPLSDTLALDVDLPSGTRAEVGGLYILTSNGLLKVEAATERYGVAEDPCHGDGITRVGPTVADLVEAIRTQPGLQVSPPEPVTIGGAQGQYLLMRIDPDFDAPICRDGQVNLPGIDGTNNNVTPSYVGEWWILDAGGRRVVLQSMCDPCAGDPPSAIREIVQSITFPE</sequence>
<accession>A0A852RBF5</accession>
<comment type="caution">
    <text evidence="2">The sequence shown here is derived from an EMBL/GenBank/DDBJ whole genome shotgun (WGS) entry which is preliminary data.</text>
</comment>
<keyword evidence="1" id="KW-1133">Transmembrane helix</keyword>
<organism evidence="2 3">
    <name type="scientific">Nocardioides kongjuensis</name>
    <dbReference type="NCBI Taxonomy" id="349522"/>
    <lineage>
        <taxon>Bacteria</taxon>
        <taxon>Bacillati</taxon>
        <taxon>Actinomycetota</taxon>
        <taxon>Actinomycetes</taxon>
        <taxon>Propionibacteriales</taxon>
        <taxon>Nocardioidaceae</taxon>
        <taxon>Nocardioides</taxon>
    </lineage>
</organism>
<dbReference type="EMBL" id="JACCBF010000001">
    <property type="protein sequence ID" value="NYD28645.1"/>
    <property type="molecule type" value="Genomic_DNA"/>
</dbReference>
<keyword evidence="1" id="KW-0472">Membrane</keyword>
<reference evidence="2 3" key="1">
    <citation type="submission" date="2020-07" db="EMBL/GenBank/DDBJ databases">
        <title>Sequencing the genomes of 1000 actinobacteria strains.</title>
        <authorList>
            <person name="Klenk H.-P."/>
        </authorList>
    </citation>
    <scope>NUCLEOTIDE SEQUENCE [LARGE SCALE GENOMIC DNA]</scope>
    <source>
        <strain evidence="2 3">DSM 19082</strain>
    </source>
</reference>
<proteinExistence type="predicted"/>
<keyword evidence="1" id="KW-0812">Transmembrane</keyword>
<dbReference type="RefSeq" id="WP_179724733.1">
    <property type="nucleotide sequence ID" value="NZ_BAABEF010000001.1"/>
</dbReference>
<feature type="transmembrane region" description="Helical" evidence="1">
    <location>
        <begin position="35"/>
        <end position="53"/>
    </location>
</feature>
<gene>
    <name evidence="2" type="ORF">BJ958_000191</name>
</gene>